<dbReference type="OrthoDB" id="3543532at2"/>
<dbReference type="KEGG" id="aagg:ETAA8_05910"/>
<name>A0A517Y5X0_9BACT</name>
<keyword evidence="1" id="KW-0175">Coiled coil</keyword>
<accession>A0A517Y5X0</accession>
<evidence type="ECO:0000256" key="1">
    <source>
        <dbReference type="SAM" id="Coils"/>
    </source>
</evidence>
<dbReference type="AlphaFoldDB" id="A0A517Y5X0"/>
<gene>
    <name evidence="2" type="ORF">ETAA8_05910</name>
</gene>
<dbReference type="RefSeq" id="WP_145084602.1">
    <property type="nucleotide sequence ID" value="NZ_CP036274.1"/>
</dbReference>
<evidence type="ECO:0000313" key="2">
    <source>
        <dbReference type="EMBL" id="QDU25522.1"/>
    </source>
</evidence>
<organism evidence="2 3">
    <name type="scientific">Anatilimnocola aggregata</name>
    <dbReference type="NCBI Taxonomy" id="2528021"/>
    <lineage>
        <taxon>Bacteria</taxon>
        <taxon>Pseudomonadati</taxon>
        <taxon>Planctomycetota</taxon>
        <taxon>Planctomycetia</taxon>
        <taxon>Pirellulales</taxon>
        <taxon>Pirellulaceae</taxon>
        <taxon>Anatilimnocola</taxon>
    </lineage>
</organism>
<dbReference type="EMBL" id="CP036274">
    <property type="protein sequence ID" value="QDU25522.1"/>
    <property type="molecule type" value="Genomic_DNA"/>
</dbReference>
<dbReference type="Proteomes" id="UP000315017">
    <property type="component" value="Chromosome"/>
</dbReference>
<proteinExistence type="predicted"/>
<sequence>MGSAAYQGTTRAFTASGKVKLENDAAQGKLSAKAEGDASLFKTDHHAQYASPSATIAGKEVATVDLKANATVLVGVTGSAEAGVNWNSKDAGLKGKANVFAGIEAKGDASMDNRVLGVKTAASTDGYARAGAEASAEGSLGKDGMEAKAGAFAGAKAGGNLKSNIAGIGVGVEGEGWAGQGGEAELSAKMDDGKFKFKTSLGASPIVGGKAGFNIEVDPTEVAKLADLSDEIDELVEAIKANEQAQADYAQAVADANAIRDQILAQTNLFTAEVNSFNSQINDVGNSVLSFLGV</sequence>
<keyword evidence="3" id="KW-1185">Reference proteome</keyword>
<evidence type="ECO:0000313" key="3">
    <source>
        <dbReference type="Proteomes" id="UP000315017"/>
    </source>
</evidence>
<reference evidence="2 3" key="1">
    <citation type="submission" date="2019-02" db="EMBL/GenBank/DDBJ databases">
        <title>Deep-cultivation of Planctomycetes and their phenomic and genomic characterization uncovers novel biology.</title>
        <authorList>
            <person name="Wiegand S."/>
            <person name="Jogler M."/>
            <person name="Boedeker C."/>
            <person name="Pinto D."/>
            <person name="Vollmers J."/>
            <person name="Rivas-Marin E."/>
            <person name="Kohn T."/>
            <person name="Peeters S.H."/>
            <person name="Heuer A."/>
            <person name="Rast P."/>
            <person name="Oberbeckmann S."/>
            <person name="Bunk B."/>
            <person name="Jeske O."/>
            <person name="Meyerdierks A."/>
            <person name="Storesund J.E."/>
            <person name="Kallscheuer N."/>
            <person name="Luecker S."/>
            <person name="Lage O.M."/>
            <person name="Pohl T."/>
            <person name="Merkel B.J."/>
            <person name="Hornburger P."/>
            <person name="Mueller R.-W."/>
            <person name="Bruemmer F."/>
            <person name="Labrenz M."/>
            <person name="Spormann A.M."/>
            <person name="Op den Camp H."/>
            <person name="Overmann J."/>
            <person name="Amann R."/>
            <person name="Jetten M.S.M."/>
            <person name="Mascher T."/>
            <person name="Medema M.H."/>
            <person name="Devos D.P."/>
            <person name="Kaster A.-K."/>
            <person name="Ovreas L."/>
            <person name="Rohde M."/>
            <person name="Galperin M.Y."/>
            <person name="Jogler C."/>
        </authorList>
    </citation>
    <scope>NUCLEOTIDE SEQUENCE [LARGE SCALE GENOMIC DNA]</scope>
    <source>
        <strain evidence="2 3">ETA_A8</strain>
    </source>
</reference>
<protein>
    <submittedName>
        <fullName evidence="2">Uncharacterized protein</fullName>
    </submittedName>
</protein>
<feature type="coiled-coil region" evidence="1">
    <location>
        <begin position="225"/>
        <end position="262"/>
    </location>
</feature>